<dbReference type="InterPro" id="IPR037682">
    <property type="entry name" value="TonB_C"/>
</dbReference>
<comment type="subcellular location">
    <subcellularLocation>
        <location evidence="1">Cell inner membrane</location>
        <topology evidence="1">Single-pass membrane protein</topology>
        <orientation evidence="1">Periplasmic side</orientation>
    </subcellularLocation>
</comment>
<feature type="transmembrane region" description="Helical" evidence="11">
    <location>
        <begin position="20"/>
        <end position="42"/>
    </location>
</feature>
<dbReference type="GO" id="GO:0015031">
    <property type="term" value="P:protein transport"/>
    <property type="evidence" value="ECO:0007669"/>
    <property type="project" value="UniProtKB-KW"/>
</dbReference>
<accession>A0A1F7RSM0</accession>
<name>A0A1F7RSM0_9BACT</name>
<dbReference type="InterPro" id="IPR003538">
    <property type="entry name" value="TonB"/>
</dbReference>
<sequence>MFDTLVESGQIREGSKRWYLAPVSIIIHGILISIIILIPILFPQMITEKINVKLFAPPPPPPPPPPPAAAGPKPVAPKPEVPKIVAPTDSSVVAPVVPKEAAGGQGGFGVIGGAIGGSTSGGGSDFLKEVAKSVPAETVLPPPIMVTANMTPPALISQVNPNYPDLARKAGVEGTVLLRLIIGAEGKVQEAKVLTVIPPKAKGVGFEDEAIRAVMQWKFSPALSGGKPVRVYYNVPVKFVLQ</sequence>
<feature type="domain" description="TonB C-terminal" evidence="12">
    <location>
        <begin position="148"/>
        <end position="242"/>
    </location>
</feature>
<feature type="region of interest" description="Disordered" evidence="10">
    <location>
        <begin position="57"/>
        <end position="78"/>
    </location>
</feature>
<dbReference type="EMBL" id="MGDE01000178">
    <property type="protein sequence ID" value="OGL44559.1"/>
    <property type="molecule type" value="Genomic_DNA"/>
</dbReference>
<evidence type="ECO:0000256" key="8">
    <source>
        <dbReference type="ARBA" id="ARBA00022989"/>
    </source>
</evidence>
<dbReference type="GO" id="GO:0031992">
    <property type="term" value="F:energy transducer activity"/>
    <property type="evidence" value="ECO:0007669"/>
    <property type="project" value="InterPro"/>
</dbReference>
<dbReference type="SUPFAM" id="SSF74653">
    <property type="entry name" value="TolA/TonB C-terminal domain"/>
    <property type="match status" value="1"/>
</dbReference>
<dbReference type="GO" id="GO:0030288">
    <property type="term" value="C:outer membrane-bounded periplasmic space"/>
    <property type="evidence" value="ECO:0007669"/>
    <property type="project" value="InterPro"/>
</dbReference>
<evidence type="ECO:0000259" key="12">
    <source>
        <dbReference type="PROSITE" id="PS52015"/>
    </source>
</evidence>
<organism evidence="13 14">
    <name type="scientific">Candidatus Schekmanbacteria bacterium RBG_16_38_10</name>
    <dbReference type="NCBI Taxonomy" id="1817879"/>
    <lineage>
        <taxon>Bacteria</taxon>
        <taxon>Candidatus Schekmaniibacteriota</taxon>
    </lineage>
</organism>
<evidence type="ECO:0000256" key="4">
    <source>
        <dbReference type="ARBA" id="ARBA00022475"/>
    </source>
</evidence>
<protein>
    <recommendedName>
        <fullName evidence="12">TonB C-terminal domain-containing protein</fullName>
    </recommendedName>
</protein>
<dbReference type="GO" id="GO:0055085">
    <property type="term" value="P:transmembrane transport"/>
    <property type="evidence" value="ECO:0007669"/>
    <property type="project" value="InterPro"/>
</dbReference>
<dbReference type="Proteomes" id="UP000178797">
    <property type="component" value="Unassembled WGS sequence"/>
</dbReference>
<evidence type="ECO:0000313" key="13">
    <source>
        <dbReference type="EMBL" id="OGL44559.1"/>
    </source>
</evidence>
<dbReference type="GO" id="GO:0015891">
    <property type="term" value="P:siderophore transport"/>
    <property type="evidence" value="ECO:0007669"/>
    <property type="project" value="InterPro"/>
</dbReference>
<evidence type="ECO:0000256" key="1">
    <source>
        <dbReference type="ARBA" id="ARBA00004383"/>
    </source>
</evidence>
<dbReference type="GO" id="GO:0005886">
    <property type="term" value="C:plasma membrane"/>
    <property type="evidence" value="ECO:0007669"/>
    <property type="project" value="UniProtKB-SubCell"/>
</dbReference>
<comment type="caution">
    <text evidence="13">The sequence shown here is derived from an EMBL/GenBank/DDBJ whole genome shotgun (WGS) entry which is preliminary data.</text>
</comment>
<evidence type="ECO:0000256" key="6">
    <source>
        <dbReference type="ARBA" id="ARBA00022692"/>
    </source>
</evidence>
<dbReference type="Pfam" id="PF03544">
    <property type="entry name" value="TonB_C"/>
    <property type="match status" value="1"/>
</dbReference>
<reference evidence="13 14" key="1">
    <citation type="journal article" date="2016" name="Nat. Commun.">
        <title>Thousands of microbial genomes shed light on interconnected biogeochemical processes in an aquifer system.</title>
        <authorList>
            <person name="Anantharaman K."/>
            <person name="Brown C.T."/>
            <person name="Hug L.A."/>
            <person name="Sharon I."/>
            <person name="Castelle C.J."/>
            <person name="Probst A.J."/>
            <person name="Thomas B.C."/>
            <person name="Singh A."/>
            <person name="Wilkins M.J."/>
            <person name="Karaoz U."/>
            <person name="Brodie E.L."/>
            <person name="Williams K.H."/>
            <person name="Hubbard S.S."/>
            <person name="Banfield J.F."/>
        </authorList>
    </citation>
    <scope>NUCLEOTIDE SEQUENCE [LARGE SCALE GENOMIC DNA]</scope>
</reference>
<evidence type="ECO:0000256" key="11">
    <source>
        <dbReference type="SAM" id="Phobius"/>
    </source>
</evidence>
<keyword evidence="3" id="KW-0813">Transport</keyword>
<keyword evidence="8 11" id="KW-1133">Transmembrane helix</keyword>
<keyword evidence="4" id="KW-1003">Cell membrane</keyword>
<evidence type="ECO:0000256" key="3">
    <source>
        <dbReference type="ARBA" id="ARBA00022448"/>
    </source>
</evidence>
<dbReference type="NCBIfam" id="TIGR01352">
    <property type="entry name" value="tonB_Cterm"/>
    <property type="match status" value="1"/>
</dbReference>
<keyword evidence="5" id="KW-0997">Cell inner membrane</keyword>
<evidence type="ECO:0000256" key="9">
    <source>
        <dbReference type="ARBA" id="ARBA00023136"/>
    </source>
</evidence>
<dbReference type="PANTHER" id="PTHR33446">
    <property type="entry name" value="PROTEIN TONB-RELATED"/>
    <property type="match status" value="1"/>
</dbReference>
<keyword evidence="7" id="KW-0653">Protein transport</keyword>
<dbReference type="InterPro" id="IPR051045">
    <property type="entry name" value="TonB-dependent_transducer"/>
</dbReference>
<evidence type="ECO:0000256" key="2">
    <source>
        <dbReference type="ARBA" id="ARBA00006555"/>
    </source>
</evidence>
<evidence type="ECO:0000313" key="14">
    <source>
        <dbReference type="Proteomes" id="UP000178797"/>
    </source>
</evidence>
<dbReference type="PRINTS" id="PR01374">
    <property type="entry name" value="TONBPROTEIN"/>
</dbReference>
<evidence type="ECO:0000256" key="7">
    <source>
        <dbReference type="ARBA" id="ARBA00022927"/>
    </source>
</evidence>
<gene>
    <name evidence="13" type="ORF">A2W05_02220</name>
</gene>
<dbReference type="AlphaFoldDB" id="A0A1F7RSM0"/>
<keyword evidence="6 11" id="KW-0812">Transmembrane</keyword>
<keyword evidence="9 11" id="KW-0472">Membrane</keyword>
<dbReference type="PROSITE" id="PS52015">
    <property type="entry name" value="TONB_CTD"/>
    <property type="match status" value="1"/>
</dbReference>
<evidence type="ECO:0000256" key="5">
    <source>
        <dbReference type="ARBA" id="ARBA00022519"/>
    </source>
</evidence>
<evidence type="ECO:0000256" key="10">
    <source>
        <dbReference type="SAM" id="MobiDB-lite"/>
    </source>
</evidence>
<comment type="similarity">
    <text evidence="2">Belongs to the TonB family.</text>
</comment>
<dbReference type="Gene3D" id="3.30.1150.10">
    <property type="match status" value="1"/>
</dbReference>
<proteinExistence type="inferred from homology"/>
<dbReference type="InterPro" id="IPR006260">
    <property type="entry name" value="TonB/TolA_C"/>
</dbReference>